<name>A0A0F6YKH3_9BACT</name>
<dbReference type="EMBL" id="CP011125">
    <property type="protein sequence ID" value="AKF08135.1"/>
    <property type="molecule type" value="Genomic_DNA"/>
</dbReference>
<dbReference type="InterPro" id="IPR036791">
    <property type="entry name" value="Ribosomal_bL9_C_sf"/>
</dbReference>
<keyword evidence="10" id="KW-1185">Reference proteome</keyword>
<dbReference type="InterPro" id="IPR020594">
    <property type="entry name" value="Ribosomal_bL9_bac/chp"/>
</dbReference>
<comment type="similarity">
    <text evidence="1 7">Belongs to the bacterial ribosomal protein bL9 family.</text>
</comment>
<feature type="domain" description="Ribosomal protein L9" evidence="8">
    <location>
        <begin position="17"/>
        <end position="44"/>
    </location>
</feature>
<keyword evidence="4 7" id="KW-0689">Ribosomal protein</keyword>
<sequence>MAAHIQVVLKDDVENLGKSGELVRVRPGYARNYLLPRGLAALATRGNIAQIEHEKAVATARAAKLKGDAEAVSKTLSGIKVEIAVQAGEGDKLFGSVGTKDIAEALEKKGQKVDRKKIVLAENIKTVGDHDVAIKLGYDVTATIKVSVVKA</sequence>
<dbReference type="GO" id="GO:1990904">
    <property type="term" value="C:ribonucleoprotein complex"/>
    <property type="evidence" value="ECO:0007669"/>
    <property type="project" value="UniProtKB-KW"/>
</dbReference>
<organism evidence="9 10">
    <name type="scientific">Sandaracinus amylolyticus</name>
    <dbReference type="NCBI Taxonomy" id="927083"/>
    <lineage>
        <taxon>Bacteria</taxon>
        <taxon>Pseudomonadati</taxon>
        <taxon>Myxococcota</taxon>
        <taxon>Polyangia</taxon>
        <taxon>Polyangiales</taxon>
        <taxon>Sandaracinaceae</taxon>
        <taxon>Sandaracinus</taxon>
    </lineage>
</organism>
<dbReference type="SUPFAM" id="SSF55653">
    <property type="entry name" value="Ribosomal protein L9 C-domain"/>
    <property type="match status" value="1"/>
</dbReference>
<keyword evidence="5 7" id="KW-0687">Ribonucleoprotein</keyword>
<dbReference type="KEGG" id="samy:DB32_005284"/>
<dbReference type="Gene3D" id="3.40.5.10">
    <property type="entry name" value="Ribosomal protein L9, N-terminal domain"/>
    <property type="match status" value="1"/>
</dbReference>
<protein>
    <recommendedName>
        <fullName evidence="6 7">Large ribosomal subunit protein bL9</fullName>
    </recommendedName>
</protein>
<evidence type="ECO:0000256" key="2">
    <source>
        <dbReference type="ARBA" id="ARBA00022730"/>
    </source>
</evidence>
<dbReference type="AlphaFoldDB" id="A0A0F6YKH3"/>
<evidence type="ECO:0000256" key="5">
    <source>
        <dbReference type="ARBA" id="ARBA00023274"/>
    </source>
</evidence>
<evidence type="ECO:0000256" key="6">
    <source>
        <dbReference type="ARBA" id="ARBA00035292"/>
    </source>
</evidence>
<dbReference type="GO" id="GO:0006412">
    <property type="term" value="P:translation"/>
    <property type="evidence" value="ECO:0007669"/>
    <property type="project" value="UniProtKB-UniRule"/>
</dbReference>
<keyword evidence="3 7" id="KW-0694">RNA-binding</keyword>
<keyword evidence="2 7" id="KW-0699">rRNA-binding</keyword>
<accession>A0A0F6YKH3</accession>
<evidence type="ECO:0000256" key="4">
    <source>
        <dbReference type="ARBA" id="ARBA00022980"/>
    </source>
</evidence>
<evidence type="ECO:0000313" key="9">
    <source>
        <dbReference type="EMBL" id="AKF08135.1"/>
    </source>
</evidence>
<dbReference type="InterPro" id="IPR020069">
    <property type="entry name" value="Ribosomal_bL9_C"/>
</dbReference>
<dbReference type="InterPro" id="IPR000244">
    <property type="entry name" value="Ribosomal_bL9"/>
</dbReference>
<dbReference type="SUPFAM" id="SSF55658">
    <property type="entry name" value="L9 N-domain-like"/>
    <property type="match status" value="1"/>
</dbReference>
<proteinExistence type="inferred from homology"/>
<dbReference type="InterPro" id="IPR036935">
    <property type="entry name" value="Ribosomal_bL9_N_sf"/>
</dbReference>
<dbReference type="NCBIfam" id="TIGR00158">
    <property type="entry name" value="L9"/>
    <property type="match status" value="1"/>
</dbReference>
<dbReference type="InterPro" id="IPR009027">
    <property type="entry name" value="Ribosomal_bL9/RNase_H1_N"/>
</dbReference>
<dbReference type="Gene3D" id="3.10.430.100">
    <property type="entry name" value="Ribosomal protein L9, C-terminal domain"/>
    <property type="match status" value="1"/>
</dbReference>
<evidence type="ECO:0000256" key="7">
    <source>
        <dbReference type="HAMAP-Rule" id="MF_00503"/>
    </source>
</evidence>
<dbReference type="STRING" id="927083.DB32_005284"/>
<dbReference type="PANTHER" id="PTHR21368">
    <property type="entry name" value="50S RIBOSOMAL PROTEIN L9"/>
    <property type="match status" value="1"/>
</dbReference>
<dbReference type="InterPro" id="IPR020070">
    <property type="entry name" value="Ribosomal_bL9_N"/>
</dbReference>
<dbReference type="HAMAP" id="MF_00503">
    <property type="entry name" value="Ribosomal_bL9"/>
    <property type="match status" value="1"/>
</dbReference>
<evidence type="ECO:0000259" key="8">
    <source>
        <dbReference type="PROSITE" id="PS00651"/>
    </source>
</evidence>
<dbReference type="GO" id="GO:0003735">
    <property type="term" value="F:structural constituent of ribosome"/>
    <property type="evidence" value="ECO:0007669"/>
    <property type="project" value="InterPro"/>
</dbReference>
<dbReference type="Pfam" id="PF01281">
    <property type="entry name" value="Ribosomal_L9_N"/>
    <property type="match status" value="1"/>
</dbReference>
<evidence type="ECO:0000256" key="1">
    <source>
        <dbReference type="ARBA" id="ARBA00010605"/>
    </source>
</evidence>
<reference evidence="9 10" key="1">
    <citation type="submission" date="2015-03" db="EMBL/GenBank/DDBJ databases">
        <title>Genome assembly of Sandaracinus amylolyticus DSM 53668.</title>
        <authorList>
            <person name="Sharma G."/>
            <person name="Subramanian S."/>
        </authorList>
    </citation>
    <scope>NUCLEOTIDE SEQUENCE [LARGE SCALE GENOMIC DNA]</scope>
    <source>
        <strain evidence="9 10">DSM 53668</strain>
    </source>
</reference>
<evidence type="ECO:0000256" key="3">
    <source>
        <dbReference type="ARBA" id="ARBA00022884"/>
    </source>
</evidence>
<dbReference type="GO" id="GO:0019843">
    <property type="term" value="F:rRNA binding"/>
    <property type="evidence" value="ECO:0007669"/>
    <property type="project" value="UniProtKB-UniRule"/>
</dbReference>
<evidence type="ECO:0000313" key="10">
    <source>
        <dbReference type="Proteomes" id="UP000034883"/>
    </source>
</evidence>
<comment type="function">
    <text evidence="7">Binds to the 23S rRNA.</text>
</comment>
<dbReference type="Proteomes" id="UP000034883">
    <property type="component" value="Chromosome"/>
</dbReference>
<dbReference type="PROSITE" id="PS00651">
    <property type="entry name" value="RIBOSOMAL_L9"/>
    <property type="match status" value="1"/>
</dbReference>
<dbReference type="Pfam" id="PF03948">
    <property type="entry name" value="Ribosomal_L9_C"/>
    <property type="match status" value="1"/>
</dbReference>
<gene>
    <name evidence="7" type="primary">rplI</name>
    <name evidence="9" type="ORF">DB32_005284</name>
</gene>
<dbReference type="GO" id="GO:0005840">
    <property type="term" value="C:ribosome"/>
    <property type="evidence" value="ECO:0007669"/>
    <property type="project" value="UniProtKB-KW"/>
</dbReference>